<keyword evidence="8" id="KW-0675">Receptor</keyword>
<evidence type="ECO:0000256" key="4">
    <source>
        <dbReference type="ARBA" id="ARBA00022833"/>
    </source>
</evidence>
<evidence type="ECO:0000256" key="7">
    <source>
        <dbReference type="ARBA" id="ARBA00023163"/>
    </source>
</evidence>
<evidence type="ECO:0000256" key="1">
    <source>
        <dbReference type="ARBA" id="ARBA00005993"/>
    </source>
</evidence>
<dbReference type="Proteomes" id="UP000271889">
    <property type="component" value="Unassembled WGS sequence"/>
</dbReference>
<dbReference type="GO" id="GO:0045944">
    <property type="term" value="P:positive regulation of transcription by RNA polymerase II"/>
    <property type="evidence" value="ECO:0007669"/>
    <property type="project" value="TreeGrafter"/>
</dbReference>
<sequence>MGIAQKIVKKQIYVCGDRANGYNFGVLTCESCKAFFRRNAVREEEITCPFSNNCGITSASRRFCQACRLRKCFAVGMNRTWLQDQRPRTHNKRRRSTRDEENSDEEVRVSKAYLKELIRKSRRFER</sequence>
<evidence type="ECO:0000256" key="8">
    <source>
        <dbReference type="ARBA" id="ARBA00023170"/>
    </source>
</evidence>
<evidence type="ECO:0000259" key="11">
    <source>
        <dbReference type="PROSITE" id="PS51030"/>
    </source>
</evidence>
<accession>A0A3P7RB51</accession>
<dbReference type="InterPro" id="IPR013088">
    <property type="entry name" value="Znf_NHR/GATA"/>
</dbReference>
<dbReference type="GO" id="GO:0000978">
    <property type="term" value="F:RNA polymerase II cis-regulatory region sequence-specific DNA binding"/>
    <property type="evidence" value="ECO:0007669"/>
    <property type="project" value="TreeGrafter"/>
</dbReference>
<dbReference type="Gene3D" id="3.30.50.10">
    <property type="entry name" value="Erythroid Transcription Factor GATA-1, subunit A"/>
    <property type="match status" value="1"/>
</dbReference>
<evidence type="ECO:0000256" key="9">
    <source>
        <dbReference type="ARBA" id="ARBA00023242"/>
    </source>
</evidence>
<keyword evidence="6" id="KW-0238">DNA-binding</keyword>
<feature type="compositionally biased region" description="Basic and acidic residues" evidence="10">
    <location>
        <begin position="97"/>
        <end position="107"/>
    </location>
</feature>
<keyword evidence="4" id="KW-0862">Zinc</keyword>
<dbReference type="PROSITE" id="PS51030">
    <property type="entry name" value="NUCLEAR_REC_DBD_2"/>
    <property type="match status" value="1"/>
</dbReference>
<dbReference type="PANTHER" id="PTHR24082:SF283">
    <property type="entry name" value="NUCLEAR HORMONE RECEPTOR HR96"/>
    <property type="match status" value="1"/>
</dbReference>
<keyword evidence="9" id="KW-0539">Nucleus</keyword>
<evidence type="ECO:0000256" key="2">
    <source>
        <dbReference type="ARBA" id="ARBA00022723"/>
    </source>
</evidence>
<comment type="similarity">
    <text evidence="1">Belongs to the nuclear hormone receptor family.</text>
</comment>
<gene>
    <name evidence="12" type="ORF">CGOC_LOCUS13635</name>
</gene>
<protein>
    <recommendedName>
        <fullName evidence="11">Nuclear receptor domain-containing protein</fullName>
    </recommendedName>
</protein>
<dbReference type="SMART" id="SM00399">
    <property type="entry name" value="ZnF_C4"/>
    <property type="match status" value="1"/>
</dbReference>
<name>A0A3P7RB51_CYLGO</name>
<evidence type="ECO:0000256" key="3">
    <source>
        <dbReference type="ARBA" id="ARBA00022771"/>
    </source>
</evidence>
<keyword evidence="2" id="KW-0479">Metal-binding</keyword>
<evidence type="ECO:0000256" key="10">
    <source>
        <dbReference type="SAM" id="MobiDB-lite"/>
    </source>
</evidence>
<dbReference type="GO" id="GO:0004879">
    <property type="term" value="F:nuclear receptor activity"/>
    <property type="evidence" value="ECO:0007669"/>
    <property type="project" value="TreeGrafter"/>
</dbReference>
<keyword evidence="3" id="KW-0863">Zinc-finger</keyword>
<dbReference type="SUPFAM" id="SSF57716">
    <property type="entry name" value="Glucocorticoid receptor-like (DNA-binding domain)"/>
    <property type="match status" value="1"/>
</dbReference>
<dbReference type="GO" id="GO:0030154">
    <property type="term" value="P:cell differentiation"/>
    <property type="evidence" value="ECO:0007669"/>
    <property type="project" value="TreeGrafter"/>
</dbReference>
<dbReference type="GO" id="GO:0000122">
    <property type="term" value="P:negative regulation of transcription by RNA polymerase II"/>
    <property type="evidence" value="ECO:0007669"/>
    <property type="project" value="TreeGrafter"/>
</dbReference>
<dbReference type="OrthoDB" id="6355676at2759"/>
<feature type="region of interest" description="Disordered" evidence="10">
    <location>
        <begin position="84"/>
        <end position="107"/>
    </location>
</feature>
<keyword evidence="7" id="KW-0804">Transcription</keyword>
<reference evidence="12 13" key="1">
    <citation type="submission" date="2018-11" db="EMBL/GenBank/DDBJ databases">
        <authorList>
            <consortium name="Pathogen Informatics"/>
        </authorList>
    </citation>
    <scope>NUCLEOTIDE SEQUENCE [LARGE SCALE GENOMIC DNA]</scope>
</reference>
<evidence type="ECO:0000313" key="13">
    <source>
        <dbReference type="Proteomes" id="UP000271889"/>
    </source>
</evidence>
<dbReference type="Pfam" id="PF00105">
    <property type="entry name" value="zf-C4"/>
    <property type="match status" value="1"/>
</dbReference>
<dbReference type="InterPro" id="IPR001628">
    <property type="entry name" value="Znf_hrmn_rcpt"/>
</dbReference>
<evidence type="ECO:0000313" key="12">
    <source>
        <dbReference type="EMBL" id="VDN38099.1"/>
    </source>
</evidence>
<keyword evidence="13" id="KW-1185">Reference proteome</keyword>
<dbReference type="InterPro" id="IPR050234">
    <property type="entry name" value="Nuclear_hormone_rcpt_NR1"/>
</dbReference>
<evidence type="ECO:0000256" key="6">
    <source>
        <dbReference type="ARBA" id="ARBA00023125"/>
    </source>
</evidence>
<feature type="domain" description="Nuclear receptor" evidence="11">
    <location>
        <begin position="9"/>
        <end position="84"/>
    </location>
</feature>
<dbReference type="AlphaFoldDB" id="A0A3P7RB51"/>
<dbReference type="PANTHER" id="PTHR24082">
    <property type="entry name" value="NUCLEAR HORMONE RECEPTOR"/>
    <property type="match status" value="1"/>
</dbReference>
<dbReference type="PRINTS" id="PR00047">
    <property type="entry name" value="STROIDFINGER"/>
</dbReference>
<dbReference type="EMBL" id="UYRV01133555">
    <property type="protein sequence ID" value="VDN38099.1"/>
    <property type="molecule type" value="Genomic_DNA"/>
</dbReference>
<organism evidence="12 13">
    <name type="scientific">Cylicostephanus goldi</name>
    <name type="common">Nematode worm</name>
    <dbReference type="NCBI Taxonomy" id="71465"/>
    <lineage>
        <taxon>Eukaryota</taxon>
        <taxon>Metazoa</taxon>
        <taxon>Ecdysozoa</taxon>
        <taxon>Nematoda</taxon>
        <taxon>Chromadorea</taxon>
        <taxon>Rhabditida</taxon>
        <taxon>Rhabditina</taxon>
        <taxon>Rhabditomorpha</taxon>
        <taxon>Strongyloidea</taxon>
        <taxon>Strongylidae</taxon>
        <taxon>Cylicostephanus</taxon>
    </lineage>
</organism>
<dbReference type="GO" id="GO:0008270">
    <property type="term" value="F:zinc ion binding"/>
    <property type="evidence" value="ECO:0007669"/>
    <property type="project" value="UniProtKB-KW"/>
</dbReference>
<proteinExistence type="inferred from homology"/>
<keyword evidence="5" id="KW-0805">Transcription regulation</keyword>
<evidence type="ECO:0000256" key="5">
    <source>
        <dbReference type="ARBA" id="ARBA00023015"/>
    </source>
</evidence>